<protein>
    <submittedName>
        <fullName evidence="1">Uncharacterized protein</fullName>
    </submittedName>
</protein>
<dbReference type="AlphaFoldDB" id="A0A0E1VPU0"/>
<accession>A0A0E1VPU0</accession>
<sequence length="40" mass="4198">MRPKAARFAAGAARRAAPHRGALARATAERVKRGCAGIPR</sequence>
<reference evidence="1" key="1">
    <citation type="submission" date="2009-05" db="EMBL/GenBank/DDBJ databases">
        <authorList>
            <person name="Harkins D.M."/>
            <person name="DeShazer D."/>
            <person name="Woods D.E."/>
            <person name="Brinkac L.M."/>
            <person name="Brown K.A."/>
            <person name="Hung G.C."/>
            <person name="Tuanyok A."/>
            <person name="Zhang B."/>
            <person name="Nierman W.C."/>
        </authorList>
    </citation>
    <scope>NUCLEOTIDE SEQUENCE [LARGE SCALE GENOMIC DNA]</scope>
    <source>
        <strain evidence="1">1710a</strain>
    </source>
</reference>
<dbReference type="HOGENOM" id="CLU_3286231_0_0_4"/>
<name>A0A0E1VPU0_BURPE</name>
<evidence type="ECO:0000313" key="1">
    <source>
        <dbReference type="EMBL" id="EET02850.1"/>
    </source>
</evidence>
<dbReference type="Proteomes" id="UP000001812">
    <property type="component" value="Chromosome II"/>
</dbReference>
<dbReference type="EMBL" id="CM000833">
    <property type="protein sequence ID" value="EET02850.1"/>
    <property type="molecule type" value="Genomic_DNA"/>
</dbReference>
<organism evidence="1">
    <name type="scientific">Burkholderia pseudomallei 1710a</name>
    <dbReference type="NCBI Taxonomy" id="320371"/>
    <lineage>
        <taxon>Bacteria</taxon>
        <taxon>Pseudomonadati</taxon>
        <taxon>Pseudomonadota</taxon>
        <taxon>Betaproteobacteria</taxon>
        <taxon>Burkholderiales</taxon>
        <taxon>Burkholderiaceae</taxon>
        <taxon>Burkholderia</taxon>
        <taxon>pseudomallei group</taxon>
    </lineage>
</organism>
<gene>
    <name evidence="1" type="ORF">BURPS1710A_A2630</name>
</gene>
<proteinExistence type="predicted"/>